<evidence type="ECO:0000313" key="3">
    <source>
        <dbReference type="EMBL" id="ETN43748.1"/>
    </source>
</evidence>
<evidence type="ECO:0000256" key="2">
    <source>
        <dbReference type="ARBA" id="ARBA00023242"/>
    </source>
</evidence>
<evidence type="ECO:0000313" key="4">
    <source>
        <dbReference type="Proteomes" id="UP000030752"/>
    </source>
</evidence>
<dbReference type="VEuPathDB" id="FungiDB:HMPREF1541_02907"/>
<comment type="subcellular location">
    <subcellularLocation>
        <location evidence="1">Nucleus</location>
    </subcellularLocation>
</comment>
<reference evidence="3 4" key="1">
    <citation type="submission" date="2013-03" db="EMBL/GenBank/DDBJ databases">
        <title>The Genome Sequence of Phialophora europaea CBS 101466.</title>
        <authorList>
            <consortium name="The Broad Institute Genomics Platform"/>
            <person name="Cuomo C."/>
            <person name="de Hoog S."/>
            <person name="Gorbushina A."/>
            <person name="Walker B."/>
            <person name="Young S.K."/>
            <person name="Zeng Q."/>
            <person name="Gargeya S."/>
            <person name="Fitzgerald M."/>
            <person name="Haas B."/>
            <person name="Abouelleil A."/>
            <person name="Allen A.W."/>
            <person name="Alvarado L."/>
            <person name="Arachchi H.M."/>
            <person name="Berlin A.M."/>
            <person name="Chapman S.B."/>
            <person name="Gainer-Dewar J."/>
            <person name="Goldberg J."/>
            <person name="Griggs A."/>
            <person name="Gujja S."/>
            <person name="Hansen M."/>
            <person name="Howarth C."/>
            <person name="Imamovic A."/>
            <person name="Ireland A."/>
            <person name="Larimer J."/>
            <person name="McCowan C."/>
            <person name="Murphy C."/>
            <person name="Pearson M."/>
            <person name="Poon T.W."/>
            <person name="Priest M."/>
            <person name="Roberts A."/>
            <person name="Saif S."/>
            <person name="Shea T."/>
            <person name="Sisk P."/>
            <person name="Sykes S."/>
            <person name="Wortman J."/>
            <person name="Nusbaum C."/>
            <person name="Birren B."/>
        </authorList>
    </citation>
    <scope>NUCLEOTIDE SEQUENCE [LARGE SCALE GENOMIC DNA]</scope>
    <source>
        <strain evidence="3 4">CBS 101466</strain>
    </source>
</reference>
<dbReference type="OrthoDB" id="1919336at2759"/>
<dbReference type="RefSeq" id="XP_008715484.1">
    <property type="nucleotide sequence ID" value="XM_008717262.1"/>
</dbReference>
<dbReference type="PANTHER" id="PTHR37534">
    <property type="entry name" value="TRANSCRIPTIONAL ACTIVATOR PROTEIN UGA3"/>
    <property type="match status" value="1"/>
</dbReference>
<dbReference type="eggNOG" id="ENOG502SPV3">
    <property type="taxonomic scope" value="Eukaryota"/>
</dbReference>
<sequence>MIVLPNCHPSFYHGWINEIRQLMTVHKSLYYSVLACSASQLRSLSGTQQMHGLALEYYSRGIETVSSLLAVESAATHNGLLMTIILLYLHGCLGLTTFSDIPRHVEAAIQLLRLRFFTGHDGAIRRPFDRIAIESVLYQVFLTAMGSWCQRIEQDFHFDAEFWLQAEKLLAQSTLFPSEPATVNSPVLGVPMSLFRLVLSIKQIYQGPNRQDQETINHLRDELDEWEAMVLRNDDLDLAASRSELSHYEIYKDAAFLYILAASLLLDQADEFLFDGTEILEPRPSSSWQVAKMIQILQDHAEDYEWAKCFIGNWPLYTIGFFMETQDEIELVRADLQRRWDISGFSQVARFRGELETAWAGRAAPAESAIVGL</sequence>
<proteinExistence type="predicted"/>
<evidence type="ECO:0000256" key="1">
    <source>
        <dbReference type="ARBA" id="ARBA00004123"/>
    </source>
</evidence>
<gene>
    <name evidence="3" type="ORF">HMPREF1541_02907</name>
</gene>
<dbReference type="GO" id="GO:0005634">
    <property type="term" value="C:nucleus"/>
    <property type="evidence" value="ECO:0007669"/>
    <property type="project" value="UniProtKB-SubCell"/>
</dbReference>
<keyword evidence="2" id="KW-0539">Nucleus</keyword>
<dbReference type="Pfam" id="PF11951">
    <property type="entry name" value="Fungal_trans_2"/>
    <property type="match status" value="1"/>
</dbReference>
<dbReference type="HOGENOM" id="CLU_023417_3_0_1"/>
<accession>W2S6S7</accession>
<evidence type="ECO:0008006" key="5">
    <source>
        <dbReference type="Google" id="ProtNLM"/>
    </source>
</evidence>
<protein>
    <recommendedName>
        <fullName evidence="5">Transcription factor domain-containing protein</fullName>
    </recommendedName>
</protein>
<organism evidence="3 4">
    <name type="scientific">Cyphellophora europaea (strain CBS 101466)</name>
    <name type="common">Phialophora europaea</name>
    <dbReference type="NCBI Taxonomy" id="1220924"/>
    <lineage>
        <taxon>Eukaryota</taxon>
        <taxon>Fungi</taxon>
        <taxon>Dikarya</taxon>
        <taxon>Ascomycota</taxon>
        <taxon>Pezizomycotina</taxon>
        <taxon>Eurotiomycetes</taxon>
        <taxon>Chaetothyriomycetidae</taxon>
        <taxon>Chaetothyriales</taxon>
        <taxon>Cyphellophoraceae</taxon>
        <taxon>Cyphellophora</taxon>
    </lineage>
</organism>
<dbReference type="InParanoid" id="W2S6S7"/>
<dbReference type="GeneID" id="19970246"/>
<name>W2S6S7_CYPE1</name>
<dbReference type="EMBL" id="KB822718">
    <property type="protein sequence ID" value="ETN43748.1"/>
    <property type="molecule type" value="Genomic_DNA"/>
</dbReference>
<dbReference type="AlphaFoldDB" id="W2S6S7"/>
<dbReference type="PANTHER" id="PTHR37534:SF46">
    <property type="entry name" value="ZN(II)2CYS6 TRANSCRIPTION FACTOR (EUROFUNG)"/>
    <property type="match status" value="1"/>
</dbReference>
<keyword evidence="4" id="KW-1185">Reference proteome</keyword>
<dbReference type="Proteomes" id="UP000030752">
    <property type="component" value="Unassembled WGS sequence"/>
</dbReference>
<dbReference type="STRING" id="1220924.W2S6S7"/>
<dbReference type="InterPro" id="IPR021858">
    <property type="entry name" value="Fun_TF"/>
</dbReference>